<organism evidence="1 2">
    <name type="scientific">Scortum barcoo</name>
    <name type="common">barcoo grunter</name>
    <dbReference type="NCBI Taxonomy" id="214431"/>
    <lineage>
        <taxon>Eukaryota</taxon>
        <taxon>Metazoa</taxon>
        <taxon>Chordata</taxon>
        <taxon>Craniata</taxon>
        <taxon>Vertebrata</taxon>
        <taxon>Euteleostomi</taxon>
        <taxon>Actinopterygii</taxon>
        <taxon>Neopterygii</taxon>
        <taxon>Teleostei</taxon>
        <taxon>Neoteleostei</taxon>
        <taxon>Acanthomorphata</taxon>
        <taxon>Eupercaria</taxon>
        <taxon>Centrarchiformes</taxon>
        <taxon>Terapontoidei</taxon>
        <taxon>Terapontidae</taxon>
        <taxon>Scortum</taxon>
    </lineage>
</organism>
<evidence type="ECO:0000313" key="2">
    <source>
        <dbReference type="Proteomes" id="UP000831701"/>
    </source>
</evidence>
<dbReference type="Proteomes" id="UP000831701">
    <property type="component" value="Chromosome 20"/>
</dbReference>
<proteinExistence type="predicted"/>
<keyword evidence="2" id="KW-1185">Reference proteome</keyword>
<reference evidence="1" key="1">
    <citation type="submission" date="2022-04" db="EMBL/GenBank/DDBJ databases">
        <title>Jade perch genome.</title>
        <authorList>
            <person name="Chao B."/>
        </authorList>
    </citation>
    <scope>NUCLEOTIDE SEQUENCE</scope>
    <source>
        <strain evidence="1">CB-2022</strain>
    </source>
</reference>
<gene>
    <name evidence="1" type="ORF">L3Q82_017586</name>
</gene>
<feature type="non-terminal residue" evidence="1">
    <location>
        <position position="1"/>
    </location>
</feature>
<name>A0ACB8VLS1_9TELE</name>
<comment type="caution">
    <text evidence="1">The sequence shown here is derived from an EMBL/GenBank/DDBJ whole genome shotgun (WGS) entry which is preliminary data.</text>
</comment>
<sequence>SVISVMLSSAQQRVFQTWAPSQRCNSISDWEPTGDTKILYFAINRLGVIVPCNDSPVHTPIFPVKKVRDEGAPTEWRFVQDLQAVNAAVQP</sequence>
<protein>
    <submittedName>
        <fullName evidence="1">Uncharacterized protein</fullName>
    </submittedName>
</protein>
<dbReference type="EMBL" id="CM041550">
    <property type="protein sequence ID" value="KAI3356355.1"/>
    <property type="molecule type" value="Genomic_DNA"/>
</dbReference>
<evidence type="ECO:0000313" key="1">
    <source>
        <dbReference type="EMBL" id="KAI3356355.1"/>
    </source>
</evidence>
<accession>A0ACB8VLS1</accession>